<protein>
    <submittedName>
        <fullName evidence="1">Uncharacterized protein</fullName>
    </submittedName>
</protein>
<dbReference type="OrthoDB" id="7030191at2"/>
<accession>A0A2A2F3K6</accession>
<dbReference type="Proteomes" id="UP000217771">
    <property type="component" value="Unassembled WGS sequence"/>
</dbReference>
<dbReference type="RefSeq" id="WP_095619212.1">
    <property type="nucleotide sequence ID" value="NZ_NSKB01000001.1"/>
</dbReference>
<dbReference type="EMBL" id="NSKB01000001">
    <property type="protein sequence ID" value="PAU79199.1"/>
    <property type="molecule type" value="Genomic_DNA"/>
</dbReference>
<organism evidence="1 2">
    <name type="scientific">Halomonas salipaludis</name>
    <dbReference type="NCBI Taxonomy" id="2032625"/>
    <lineage>
        <taxon>Bacteria</taxon>
        <taxon>Pseudomonadati</taxon>
        <taxon>Pseudomonadota</taxon>
        <taxon>Gammaproteobacteria</taxon>
        <taxon>Oceanospirillales</taxon>
        <taxon>Halomonadaceae</taxon>
        <taxon>Halomonas</taxon>
    </lineage>
</organism>
<gene>
    <name evidence="1" type="ORF">CK498_02190</name>
</gene>
<reference evidence="1 2" key="1">
    <citation type="submission" date="2017-08" db="EMBL/GenBank/DDBJ databases">
        <title>Halomonas alkalisoli sp. nov., isolated from saline alkaline soil.</title>
        <authorList>
            <person name="Wang D."/>
            <person name="Zhang G."/>
        </authorList>
    </citation>
    <scope>NUCLEOTIDE SEQUENCE [LARGE SCALE GENOMIC DNA]</scope>
    <source>
        <strain evidence="1 2">WRN001</strain>
    </source>
</reference>
<comment type="caution">
    <text evidence="1">The sequence shown here is derived from an EMBL/GenBank/DDBJ whole genome shotgun (WGS) entry which is preliminary data.</text>
</comment>
<dbReference type="AlphaFoldDB" id="A0A2A2F3K6"/>
<proteinExistence type="predicted"/>
<evidence type="ECO:0000313" key="1">
    <source>
        <dbReference type="EMBL" id="PAU79199.1"/>
    </source>
</evidence>
<evidence type="ECO:0000313" key="2">
    <source>
        <dbReference type="Proteomes" id="UP000217771"/>
    </source>
</evidence>
<name>A0A2A2F3K6_9GAMM</name>
<keyword evidence="2" id="KW-1185">Reference proteome</keyword>
<sequence>MSETRHPSRDALLRDALGRLREQRGIACERFARELNRQVMACCPAKAADLHLPDLDGFTTVGDEYDHAVMSWAKRVQRWASGAVEFPAWLEEPWCAALEVFGDDFARVSLARRHGFMGVKRPESGDEISCGFAALGEVSRETGDVMAVMSRMLHDNKLSPADLPMADEALAEIDDAIVALMSTRSLIERKVLGRNPGVRLAVAKSGG</sequence>